<dbReference type="EMBL" id="CP019239">
    <property type="protein sequence ID" value="APW44176.1"/>
    <property type="molecule type" value="Genomic_DNA"/>
</dbReference>
<reference evidence="1 2" key="1">
    <citation type="submission" date="2017-01" db="EMBL/GenBank/DDBJ databases">
        <authorList>
            <person name="Mah S.A."/>
            <person name="Swanson W.J."/>
            <person name="Moy G.W."/>
            <person name="Vacquier V.D."/>
        </authorList>
    </citation>
    <scope>NUCLEOTIDE SEQUENCE [LARGE SCALE GENOMIC DNA]</scope>
    <source>
        <strain evidence="1 2">DSM 22694</strain>
    </source>
</reference>
<keyword evidence="2" id="KW-1185">Reference proteome</keyword>
<sequence>MEGNESRPMAATKRRLLVTTSDQRSWRRDQPLLFIGNWCRLPDERERWEGLDAEVIPYHWDDRDKFRADYAYLQACYEAALANLATALNAHHGTQHGLRYWRILLGPWLYLFTHVLFDRWTMVAKAAERDDVDSTLLINDPGDELIPRDLRGMSPDDLGWNHFLYACAIREQGCLTWEEVAGESRGLMQTSATADAPVGAGETLRKAIRAFLDRLVLPGEAFFLNTGLPRSFSARLQLKLGQIPKFWRSPPPPQVAPDMALRGVFELPAENVTDDPFRVFLRKMIPLQIPTVYLEGYPALMEVLRCLPWPKRPRVIFTSNSFQFDEVFQAWAAARTQEGVPLVIGQHGGFYGVGEVVAGEDHQVEISDRFLTWGWRDARPSIYPLFALTNLDRKQGVGKPDGDLLLVTVPIRMVSFKNSSWPVAANQSQAFLSDQLAFAEALDAPARKQLVLRIHQRTDEKLRSAYVPQWRATFPKVEVDPSVTPIEQRLQSSRLFVYTYNSTGFLETLARNIPTVMFWNPGQWELRAEARPLFKVLADAGIFFEDPVAAARHVNAVWHDVVSWWLQPQIQHAVQAFCAQYARSVADPERELLAALTFESRLAAGK</sequence>
<evidence type="ECO:0000313" key="2">
    <source>
        <dbReference type="Proteomes" id="UP000186110"/>
    </source>
</evidence>
<dbReference type="InterPro" id="IPR027603">
    <property type="entry name" value="LIC12162"/>
</dbReference>
<dbReference type="STRING" id="1484693.RS694_17680"/>
<dbReference type="eggNOG" id="ENOG502ZBGY">
    <property type="taxonomic scope" value="Bacteria"/>
</dbReference>
<gene>
    <name evidence="1" type="ORF">RS694_17680</name>
</gene>
<evidence type="ECO:0000313" key="1">
    <source>
        <dbReference type="EMBL" id="APW44176.1"/>
    </source>
</evidence>
<proteinExistence type="predicted"/>
<evidence type="ECO:0008006" key="3">
    <source>
        <dbReference type="Google" id="ProtNLM"/>
    </source>
</evidence>
<dbReference type="Proteomes" id="UP000186110">
    <property type="component" value="Chromosome"/>
</dbReference>
<name>A0A1P8KDX8_9BURK</name>
<dbReference type="AlphaFoldDB" id="A0A1P8KDX8"/>
<dbReference type="NCBIfam" id="TIGR04331">
    <property type="entry name" value="o_ant_LIC12162"/>
    <property type="match status" value="1"/>
</dbReference>
<protein>
    <recommendedName>
        <fullName evidence="3">Transferase</fullName>
    </recommendedName>
</protein>
<dbReference type="KEGG" id="rsb:RS694_17680"/>
<accession>A0A1P8KDX8</accession>
<organism evidence="1 2">
    <name type="scientific">Rhodoferax saidenbachensis</name>
    <dbReference type="NCBI Taxonomy" id="1484693"/>
    <lineage>
        <taxon>Bacteria</taxon>
        <taxon>Pseudomonadati</taxon>
        <taxon>Pseudomonadota</taxon>
        <taxon>Betaproteobacteria</taxon>
        <taxon>Burkholderiales</taxon>
        <taxon>Comamonadaceae</taxon>
        <taxon>Rhodoferax</taxon>
    </lineage>
</organism>